<dbReference type="CDD" id="cd02440">
    <property type="entry name" value="AdoMet_MTases"/>
    <property type="match status" value="1"/>
</dbReference>
<dbReference type="GO" id="GO:0008168">
    <property type="term" value="F:methyltransferase activity"/>
    <property type="evidence" value="ECO:0007669"/>
    <property type="project" value="UniProtKB-KW"/>
</dbReference>
<dbReference type="PANTHER" id="PTHR43861">
    <property type="entry name" value="TRANS-ACONITATE 2-METHYLTRANSFERASE-RELATED"/>
    <property type="match status" value="1"/>
</dbReference>
<evidence type="ECO:0000259" key="3">
    <source>
        <dbReference type="Pfam" id="PF13649"/>
    </source>
</evidence>
<comment type="caution">
    <text evidence="4">The sequence shown here is derived from an EMBL/GenBank/DDBJ whole genome shotgun (WGS) entry which is preliminary data.</text>
</comment>
<proteinExistence type="predicted"/>
<organism evidence="4 5">
    <name type="scientific">Streptomyces rectiviolaceus</name>
    <dbReference type="NCBI Taxonomy" id="332591"/>
    <lineage>
        <taxon>Bacteria</taxon>
        <taxon>Bacillati</taxon>
        <taxon>Actinomycetota</taxon>
        <taxon>Actinomycetes</taxon>
        <taxon>Kitasatosporales</taxon>
        <taxon>Streptomycetaceae</taxon>
        <taxon>Streptomyces</taxon>
    </lineage>
</organism>
<reference evidence="5" key="1">
    <citation type="journal article" date="2019" name="Int. J. Syst. Evol. Microbiol.">
        <title>The Global Catalogue of Microorganisms (GCM) 10K type strain sequencing project: providing services to taxonomists for standard genome sequencing and annotation.</title>
        <authorList>
            <consortium name="The Broad Institute Genomics Platform"/>
            <consortium name="The Broad Institute Genome Sequencing Center for Infectious Disease"/>
            <person name="Wu L."/>
            <person name="Ma J."/>
        </authorList>
    </citation>
    <scope>NUCLEOTIDE SEQUENCE [LARGE SCALE GENOMIC DNA]</scope>
    <source>
        <strain evidence="5">JCM 9092</strain>
    </source>
</reference>
<keyword evidence="1" id="KW-0808">Transferase</keyword>
<dbReference type="Gene3D" id="3.40.50.150">
    <property type="entry name" value="Vaccinia Virus protein VP39"/>
    <property type="match status" value="1"/>
</dbReference>
<dbReference type="EMBL" id="BAAAUG010000077">
    <property type="protein sequence ID" value="GAA3117188.1"/>
    <property type="molecule type" value="Genomic_DNA"/>
</dbReference>
<sequence>MADEAYENPRLAALYDPLDADRGDLDVYADVAAELKARQVLDVGCGTGTFALLLADNGLRVTGVEPAAASLAVARAKPGSERVRWIRGDATALPEMRVDLATMTANVAQAIVDPKVWESSLRGIHAALRPGGHLVFETRDPARRAWEEWNRAATHRTVTVEGIGDVETWVDVTDISPPLVSFRHSYVLTATGETLTSDSTLRFRERAEVAASLAAHGYVVDEIRDAPDRPGREFVFIARSSEGRSAQGHPIRQRRTAGDQYPDAVRGE</sequence>
<dbReference type="Pfam" id="PF13649">
    <property type="entry name" value="Methyltransf_25"/>
    <property type="match status" value="1"/>
</dbReference>
<dbReference type="InterPro" id="IPR041698">
    <property type="entry name" value="Methyltransf_25"/>
</dbReference>
<protein>
    <submittedName>
        <fullName evidence="4">Class I SAM-dependent methyltransferase</fullName>
    </submittedName>
</protein>
<dbReference type="RefSeq" id="WP_344522916.1">
    <property type="nucleotide sequence ID" value="NZ_BAAAUG010000077.1"/>
</dbReference>
<dbReference type="Proteomes" id="UP001501637">
    <property type="component" value="Unassembled WGS sequence"/>
</dbReference>
<feature type="region of interest" description="Disordered" evidence="2">
    <location>
        <begin position="238"/>
        <end position="268"/>
    </location>
</feature>
<dbReference type="InterPro" id="IPR029063">
    <property type="entry name" value="SAM-dependent_MTases_sf"/>
</dbReference>
<accession>A0ABP6MK23</accession>
<dbReference type="SUPFAM" id="SSF53335">
    <property type="entry name" value="S-adenosyl-L-methionine-dependent methyltransferases"/>
    <property type="match status" value="1"/>
</dbReference>
<feature type="domain" description="Methyltransferase" evidence="3">
    <location>
        <begin position="40"/>
        <end position="132"/>
    </location>
</feature>
<gene>
    <name evidence="4" type="ORF">GCM10010449_44160</name>
</gene>
<dbReference type="GO" id="GO:0032259">
    <property type="term" value="P:methylation"/>
    <property type="evidence" value="ECO:0007669"/>
    <property type="project" value="UniProtKB-KW"/>
</dbReference>
<evidence type="ECO:0000256" key="2">
    <source>
        <dbReference type="SAM" id="MobiDB-lite"/>
    </source>
</evidence>
<evidence type="ECO:0000313" key="4">
    <source>
        <dbReference type="EMBL" id="GAA3117188.1"/>
    </source>
</evidence>
<name>A0ABP6MK23_9ACTN</name>
<evidence type="ECO:0000256" key="1">
    <source>
        <dbReference type="ARBA" id="ARBA00022679"/>
    </source>
</evidence>
<evidence type="ECO:0000313" key="5">
    <source>
        <dbReference type="Proteomes" id="UP001501637"/>
    </source>
</evidence>
<keyword evidence="5" id="KW-1185">Reference proteome</keyword>
<keyword evidence="4" id="KW-0489">Methyltransferase</keyword>